<feature type="compositionally biased region" description="Acidic residues" evidence="1">
    <location>
        <begin position="226"/>
        <end position="237"/>
    </location>
</feature>
<reference evidence="3" key="1">
    <citation type="journal article" date="2017" name="Nat. Microbiol.">
        <title>Global analysis of biosynthetic gene clusters reveals vast potential of secondary metabolite production in Penicillium species.</title>
        <authorList>
            <person name="Nielsen J.C."/>
            <person name="Grijseels S."/>
            <person name="Prigent S."/>
            <person name="Ji B."/>
            <person name="Dainat J."/>
            <person name="Nielsen K.F."/>
            <person name="Frisvad J.C."/>
            <person name="Workman M."/>
            <person name="Nielsen J."/>
        </authorList>
    </citation>
    <scope>NUCLEOTIDE SEQUENCE [LARGE SCALE GENOMIC DNA]</scope>
    <source>
        <strain evidence="3">IBT 31811</strain>
    </source>
</reference>
<gene>
    <name evidence="2" type="ORF">PENANT_c001G10880</name>
</gene>
<dbReference type="AlphaFoldDB" id="A0A1V6QND6"/>
<sequence>MASHSFFKLSGPLDWATWKDGLRDQLSAIDRYAWVISEGVAICPQPVIQVPPFEVAAADIAANNNVPVTELTNEHAMAYYNNLATNTVIHWRRANNLGLQVICASVSTIPFGIILGMDSSLLACLQLDEVYGKLRPDYEKVRTLYYDWSQMRFANDEDPAVFVHCFRQALAYITSAASPTSAIKDSEIGWRFPETKRFINHGAAGWMSCVYQEFVDHVTDQQYQAPDEEGYDDDESITTDSSPDDK</sequence>
<proteinExistence type="predicted"/>
<keyword evidence="3" id="KW-1185">Reference proteome</keyword>
<accession>A0A1V6QND6</accession>
<evidence type="ECO:0000256" key="1">
    <source>
        <dbReference type="SAM" id="MobiDB-lite"/>
    </source>
</evidence>
<comment type="caution">
    <text evidence="2">The sequence shown here is derived from an EMBL/GenBank/DDBJ whole genome shotgun (WGS) entry which is preliminary data.</text>
</comment>
<dbReference type="Proteomes" id="UP000191672">
    <property type="component" value="Unassembled WGS sequence"/>
</dbReference>
<dbReference type="EMBL" id="MDYN01000001">
    <property type="protein sequence ID" value="OQD90750.1"/>
    <property type="molecule type" value="Genomic_DNA"/>
</dbReference>
<protein>
    <submittedName>
        <fullName evidence="2">Uncharacterized protein</fullName>
    </submittedName>
</protein>
<organism evidence="2 3">
    <name type="scientific">Penicillium antarcticum</name>
    <dbReference type="NCBI Taxonomy" id="416450"/>
    <lineage>
        <taxon>Eukaryota</taxon>
        <taxon>Fungi</taxon>
        <taxon>Dikarya</taxon>
        <taxon>Ascomycota</taxon>
        <taxon>Pezizomycotina</taxon>
        <taxon>Eurotiomycetes</taxon>
        <taxon>Eurotiomycetidae</taxon>
        <taxon>Eurotiales</taxon>
        <taxon>Aspergillaceae</taxon>
        <taxon>Penicillium</taxon>
    </lineage>
</organism>
<evidence type="ECO:0000313" key="2">
    <source>
        <dbReference type="EMBL" id="OQD90750.1"/>
    </source>
</evidence>
<name>A0A1V6QND6_9EURO</name>
<feature type="region of interest" description="Disordered" evidence="1">
    <location>
        <begin position="224"/>
        <end position="246"/>
    </location>
</feature>
<evidence type="ECO:0000313" key="3">
    <source>
        <dbReference type="Proteomes" id="UP000191672"/>
    </source>
</evidence>